<gene>
    <name evidence="2" type="ORF">BGC07_19095</name>
</gene>
<protein>
    <submittedName>
        <fullName evidence="2">Uncharacterized protein</fullName>
    </submittedName>
</protein>
<feature type="chain" id="PRO_5046757930" evidence="1">
    <location>
        <begin position="31"/>
        <end position="617"/>
    </location>
</feature>
<keyword evidence="1" id="KW-0732">Signal</keyword>
<evidence type="ECO:0000313" key="2">
    <source>
        <dbReference type="EMBL" id="ODN40919.1"/>
    </source>
</evidence>
<dbReference type="RefSeq" id="WP_069314636.1">
    <property type="nucleotide sequence ID" value="NZ_MDTU01000014.1"/>
</dbReference>
<evidence type="ECO:0000313" key="3">
    <source>
        <dbReference type="Proteomes" id="UP000094329"/>
    </source>
</evidence>
<reference evidence="2 3" key="1">
    <citation type="submission" date="2016-08" db="EMBL/GenBank/DDBJ databases">
        <title>Draft genome sequence of Candidatus Piscirickettsia litoralis, from seawater.</title>
        <authorList>
            <person name="Wan X."/>
            <person name="Lee A.J."/>
            <person name="Hou S."/>
            <person name="Donachie S.P."/>
        </authorList>
    </citation>
    <scope>NUCLEOTIDE SEQUENCE [LARGE SCALE GENOMIC DNA]</scope>
    <source>
        <strain evidence="2 3">Y2</strain>
    </source>
</reference>
<feature type="signal peptide" evidence="1">
    <location>
        <begin position="1"/>
        <end position="30"/>
    </location>
</feature>
<sequence length="617" mass="68960">MLIKRIYRSKTLACVVALVSIVSYSSVANASTIGKLGSSDIVKNWPDYVSFGTITDGSSTTTNSENAIISLELHPVNSVFMYENQDMTQTDGFGLLSYPYVTYNLIQETDQLNDYDHYPNDGKVVPVTVFYTTNLSYSSYYQSQISDTFSENGLKNMFVKLILMAKQYENSYKENKGYPGGSIILSPDFLPNLYKIDTTSSDSTETFLQEINNELSKNNNVLTSSLNAAIQQITKKENFDTSNLSSIPNINPGAIKKYYNSNAGKMVISCPSSYTNINISTLFNDLSENCFYDAFDASTAWNYIIDNQNNTQLNTISSSNSVLNTPNFKDNVNGYIQAINWAIKTYAPDVSFGWEEGIWSYQGDANWLHDPDVSPLKAGAVVGKQLQELGVYKGNYRPDFIVFDRYSIDDFNTAIQPTAIQPHNVGYTYNAADWSRYLKFVKAVSTYLGLTSGGKDIPVMLWQEPGGHIQLNDKSEVDYRDNYGSDFTNYIFGSYFGAQIIKSNMSNIEPYIKKISLSTNIYDNLKENGETLETYLQESPNADNYNYTWNQQHISHNAKGEGANLVDSHVFAVLFGQAYETGVANAPLVDTVGYDGGWLANQIGEYYNKLQTGSVTF</sequence>
<accession>A0ABX3A479</accession>
<dbReference type="Proteomes" id="UP000094329">
    <property type="component" value="Unassembled WGS sequence"/>
</dbReference>
<proteinExistence type="predicted"/>
<comment type="caution">
    <text evidence="2">The sequence shown here is derived from an EMBL/GenBank/DDBJ whole genome shotgun (WGS) entry which is preliminary data.</text>
</comment>
<organism evidence="2 3">
    <name type="scientific">Piscirickettsia litoralis</name>
    <dbReference type="NCBI Taxonomy" id="1891921"/>
    <lineage>
        <taxon>Bacteria</taxon>
        <taxon>Pseudomonadati</taxon>
        <taxon>Pseudomonadota</taxon>
        <taxon>Gammaproteobacteria</taxon>
        <taxon>Thiotrichales</taxon>
        <taxon>Piscirickettsiaceae</taxon>
        <taxon>Piscirickettsia</taxon>
    </lineage>
</organism>
<name>A0ABX3A479_9GAMM</name>
<dbReference type="EMBL" id="MDTU01000014">
    <property type="protein sequence ID" value="ODN40919.1"/>
    <property type="molecule type" value="Genomic_DNA"/>
</dbReference>
<keyword evidence="3" id="KW-1185">Reference proteome</keyword>
<evidence type="ECO:0000256" key="1">
    <source>
        <dbReference type="SAM" id="SignalP"/>
    </source>
</evidence>